<dbReference type="InterPro" id="IPR008250">
    <property type="entry name" value="ATPase_P-typ_transduc_dom_A_sf"/>
</dbReference>
<feature type="transmembrane region" description="Helical" evidence="10">
    <location>
        <begin position="419"/>
        <end position="438"/>
    </location>
</feature>
<keyword evidence="15" id="KW-1185">Reference proteome</keyword>
<feature type="transmembrane region" description="Helical" evidence="10">
    <location>
        <begin position="21"/>
        <end position="39"/>
    </location>
</feature>
<dbReference type="Gene3D" id="2.70.150.10">
    <property type="entry name" value="Calcium-transporting ATPase, cytoplasmic transduction domain A"/>
    <property type="match status" value="1"/>
</dbReference>
<evidence type="ECO:0000313" key="15">
    <source>
        <dbReference type="Proteomes" id="UP000037460"/>
    </source>
</evidence>
<feature type="domain" description="Cation-transporting P-type ATPase N-terminal" evidence="12">
    <location>
        <begin position="152"/>
        <end position="214"/>
    </location>
</feature>
<dbReference type="InterPro" id="IPR004014">
    <property type="entry name" value="ATPase_P-typ_cation-transptr_N"/>
</dbReference>
<evidence type="ECO:0000256" key="9">
    <source>
        <dbReference type="ARBA" id="ARBA00023136"/>
    </source>
</evidence>
<dbReference type="PRINTS" id="PR00119">
    <property type="entry name" value="CATATPASE"/>
</dbReference>
<feature type="domain" description="P-type ATPase A" evidence="11">
    <location>
        <begin position="305"/>
        <end position="404"/>
    </location>
</feature>
<dbReference type="PROSITE" id="PS00154">
    <property type="entry name" value="ATPASE_E1_E2"/>
    <property type="match status" value="1"/>
</dbReference>
<evidence type="ECO:0000259" key="12">
    <source>
        <dbReference type="Pfam" id="PF00690"/>
    </source>
</evidence>
<organism evidence="14 15">
    <name type="scientific">Chrysochromulina tobinii</name>
    <dbReference type="NCBI Taxonomy" id="1460289"/>
    <lineage>
        <taxon>Eukaryota</taxon>
        <taxon>Haptista</taxon>
        <taxon>Haptophyta</taxon>
        <taxon>Prymnesiophyceae</taxon>
        <taxon>Prymnesiales</taxon>
        <taxon>Chrysochromulinaceae</taxon>
        <taxon>Chrysochromulina</taxon>
    </lineage>
</organism>
<feature type="transmembrane region" description="Helical" evidence="10">
    <location>
        <begin position="220"/>
        <end position="239"/>
    </location>
</feature>
<evidence type="ECO:0000256" key="6">
    <source>
        <dbReference type="ARBA" id="ARBA00022842"/>
    </source>
</evidence>
<dbReference type="EMBL" id="JWZX01001039">
    <property type="protein sequence ID" value="KOO34941.1"/>
    <property type="molecule type" value="Genomic_DNA"/>
</dbReference>
<dbReference type="InterPro" id="IPR018303">
    <property type="entry name" value="ATPase_P-typ_P_site"/>
</dbReference>
<keyword evidence="6" id="KW-0460">Magnesium</keyword>
<evidence type="ECO:0000313" key="14">
    <source>
        <dbReference type="EMBL" id="KOO34941.1"/>
    </source>
</evidence>
<dbReference type="PANTHER" id="PTHR45630:SF7">
    <property type="entry name" value="ENDOPLASMIC RETICULUM TRANSMEMBRANE HELIX TRANSLOCASE"/>
    <property type="match status" value="1"/>
</dbReference>
<keyword evidence="5" id="KW-0067">ATP-binding</keyword>
<keyword evidence="4" id="KW-0547">Nucleotide-binding</keyword>
<proteinExistence type="predicted"/>
<dbReference type="SUPFAM" id="SSF81665">
    <property type="entry name" value="Calcium ATPase, transmembrane domain M"/>
    <property type="match status" value="1"/>
</dbReference>
<evidence type="ECO:0000256" key="2">
    <source>
        <dbReference type="ARBA" id="ARBA00022692"/>
    </source>
</evidence>
<dbReference type="GO" id="GO:0019829">
    <property type="term" value="F:ATPase-coupled monoatomic cation transmembrane transporter activity"/>
    <property type="evidence" value="ECO:0007669"/>
    <property type="project" value="TreeGrafter"/>
</dbReference>
<dbReference type="GO" id="GO:0005789">
    <property type="term" value="C:endoplasmic reticulum membrane"/>
    <property type="evidence" value="ECO:0007669"/>
    <property type="project" value="TreeGrafter"/>
</dbReference>
<dbReference type="Pfam" id="PF00690">
    <property type="entry name" value="Cation_ATPase_N"/>
    <property type="match status" value="1"/>
</dbReference>
<feature type="transmembrane region" description="Helical" evidence="10">
    <location>
        <begin position="194"/>
        <end position="214"/>
    </location>
</feature>
<evidence type="ECO:0000256" key="1">
    <source>
        <dbReference type="ARBA" id="ARBA00004141"/>
    </source>
</evidence>
<evidence type="ECO:0000259" key="11">
    <source>
        <dbReference type="Pfam" id="PF00122"/>
    </source>
</evidence>
<keyword evidence="7" id="KW-1278">Translocase</keyword>
<evidence type="ECO:0000259" key="13">
    <source>
        <dbReference type="Pfam" id="PF23143"/>
    </source>
</evidence>
<evidence type="ECO:0000256" key="5">
    <source>
        <dbReference type="ARBA" id="ARBA00022840"/>
    </source>
</evidence>
<dbReference type="Pfam" id="PF23143">
    <property type="entry name" value="2TM_P5A-ATPase"/>
    <property type="match status" value="1"/>
</dbReference>
<dbReference type="Pfam" id="PF00122">
    <property type="entry name" value="E1-E2_ATPase"/>
    <property type="match status" value="1"/>
</dbReference>
<comment type="caution">
    <text evidence="14">The sequence shown here is derived from an EMBL/GenBank/DDBJ whole genome shotgun (WGS) entry which is preliminary data.</text>
</comment>
<keyword evidence="3" id="KW-0479">Metal-binding</keyword>
<evidence type="ECO:0000256" key="8">
    <source>
        <dbReference type="ARBA" id="ARBA00022989"/>
    </source>
</evidence>
<dbReference type="Proteomes" id="UP000037460">
    <property type="component" value="Unassembled WGS sequence"/>
</dbReference>
<accession>A0A0M0K7X6</accession>
<dbReference type="InterPro" id="IPR006544">
    <property type="entry name" value="P-type_TPase_V"/>
</dbReference>
<feature type="transmembrane region" description="Helical" evidence="10">
    <location>
        <begin position="45"/>
        <end position="69"/>
    </location>
</feature>
<dbReference type="OrthoDB" id="48943at2759"/>
<keyword evidence="9 10" id="KW-0472">Membrane</keyword>
<dbReference type="GO" id="GO:0046872">
    <property type="term" value="F:metal ion binding"/>
    <property type="evidence" value="ECO:0007669"/>
    <property type="project" value="UniProtKB-KW"/>
</dbReference>
<dbReference type="GO" id="GO:0005524">
    <property type="term" value="F:ATP binding"/>
    <property type="evidence" value="ECO:0007669"/>
    <property type="project" value="UniProtKB-KW"/>
</dbReference>
<reference evidence="15" key="1">
    <citation type="journal article" date="2015" name="PLoS Genet.">
        <title>Genome Sequence and Transcriptome Analyses of Chrysochromulina tobin: Metabolic Tools for Enhanced Algal Fitness in the Prominent Order Prymnesiales (Haptophyceae).</title>
        <authorList>
            <person name="Hovde B.T."/>
            <person name="Deodato C.R."/>
            <person name="Hunsperger H.M."/>
            <person name="Ryken S.A."/>
            <person name="Yost W."/>
            <person name="Jha R.K."/>
            <person name="Patterson J."/>
            <person name="Monnat R.J. Jr."/>
            <person name="Barlow S.B."/>
            <person name="Starkenburg S.R."/>
            <person name="Cattolico R.A."/>
        </authorList>
    </citation>
    <scope>NUCLEOTIDE SEQUENCE</scope>
    <source>
        <strain evidence="15">CCMP291</strain>
    </source>
</reference>
<feature type="non-terminal residue" evidence="14">
    <location>
        <position position="524"/>
    </location>
</feature>
<evidence type="ECO:0000256" key="4">
    <source>
        <dbReference type="ARBA" id="ARBA00022741"/>
    </source>
</evidence>
<dbReference type="GO" id="GO:0006874">
    <property type="term" value="P:intracellular calcium ion homeostasis"/>
    <property type="evidence" value="ECO:0007669"/>
    <property type="project" value="TreeGrafter"/>
</dbReference>
<dbReference type="InterPro" id="IPR057255">
    <property type="entry name" value="2TM_P5A-ATPase"/>
</dbReference>
<evidence type="ECO:0000256" key="7">
    <source>
        <dbReference type="ARBA" id="ARBA00022967"/>
    </source>
</evidence>
<protein>
    <submittedName>
        <fullName evidence="14">Putative cation-transporting ATPase 13a1-like protein</fullName>
    </submittedName>
</protein>
<dbReference type="PANTHER" id="PTHR45630">
    <property type="entry name" value="CATION-TRANSPORTING ATPASE-RELATED"/>
    <property type="match status" value="1"/>
</dbReference>
<sequence length="524" mass="57453">MHEEEDAQTHFTLHRPRTLHLDVVPFAIAYAVGFGLYLFSPSHEFAANVGTPLVAVAHFLTFLACHWSLTVRCALKLRTVKRAADATLVRAWPAAGRSELVRLGRKAAASADSADEYHFEFRKRTYLLPAPSTRTAEPAADDAAAFTELAMPVSEPISHYIRNDRGLKPEAAEEARRKYGPNSFEIPARRFGELLMEHALAPFFVFQVFCVLLWSLDDYWYYSLFTLLMLIVFESTVVTSRLRNLEEMREFATPPSAALAFRGGKWTALSSVDLLPGDVIALQRAPATSMTAYSYGGSGIELEAVCPADVVLLHGSVTVNESALTGESTPMLKEPIGAVEASEDLERTLLDLTTHRAAVVLGGTKLLQHAPGAQPASLQPPGGGAVGYVLRTGFYSSQGKLIRTILFASERASENSTETLLFILFLLSFAVAAAGYVLHEGLQDPTRSRWRLLLHCTMILTSVVPPELPMELSLAVNNSLLALHRMGVYCTEPFRIPYAGKLQYCCFDKTGTLTSNDLLVEGVV</sequence>
<dbReference type="SUPFAM" id="SSF81653">
    <property type="entry name" value="Calcium ATPase, transduction domain A"/>
    <property type="match status" value="1"/>
</dbReference>
<name>A0A0M0K7X6_9EUKA</name>
<dbReference type="InterPro" id="IPR059000">
    <property type="entry name" value="ATPase_P-type_domA"/>
</dbReference>
<keyword evidence="8 10" id="KW-1133">Transmembrane helix</keyword>
<dbReference type="GO" id="GO:0015662">
    <property type="term" value="F:P-type ion transporter activity"/>
    <property type="evidence" value="ECO:0007669"/>
    <property type="project" value="TreeGrafter"/>
</dbReference>
<dbReference type="AlphaFoldDB" id="A0A0M0K7X6"/>
<evidence type="ECO:0000256" key="10">
    <source>
        <dbReference type="SAM" id="Phobius"/>
    </source>
</evidence>
<dbReference type="InterPro" id="IPR023298">
    <property type="entry name" value="ATPase_P-typ_TM_dom_sf"/>
</dbReference>
<evidence type="ECO:0000256" key="3">
    <source>
        <dbReference type="ARBA" id="ARBA00022723"/>
    </source>
</evidence>
<feature type="domain" description="P5A-ATPase transmembrane helical hairpin" evidence="13">
    <location>
        <begin position="15"/>
        <end position="81"/>
    </location>
</feature>
<gene>
    <name evidence="14" type="ORF">Ctob_008720</name>
</gene>
<comment type="subcellular location">
    <subcellularLocation>
        <location evidence="1">Membrane</location>
        <topology evidence="1">Multi-pass membrane protein</topology>
    </subcellularLocation>
</comment>
<keyword evidence="2 10" id="KW-0812">Transmembrane</keyword>